<sequence length="94" mass="10742">MTPFVYVLLFLTANEVMAEKSKEEKCGLPSNIATLPDYAQVELRDLWKSYVEGEPCEKELIIQQDVLNVVNTFSKDLKGGSELFVMIFLTMYDL</sequence>
<evidence type="ECO:0000313" key="3">
    <source>
        <dbReference type="Proteomes" id="UP000271889"/>
    </source>
</evidence>
<name>A0A3P6S5M2_CYLGO</name>
<feature type="signal peptide" evidence="1">
    <location>
        <begin position="1"/>
        <end position="18"/>
    </location>
</feature>
<organism evidence="2 3">
    <name type="scientific">Cylicostephanus goldi</name>
    <name type="common">Nematode worm</name>
    <dbReference type="NCBI Taxonomy" id="71465"/>
    <lineage>
        <taxon>Eukaryota</taxon>
        <taxon>Metazoa</taxon>
        <taxon>Ecdysozoa</taxon>
        <taxon>Nematoda</taxon>
        <taxon>Chromadorea</taxon>
        <taxon>Rhabditida</taxon>
        <taxon>Rhabditina</taxon>
        <taxon>Rhabditomorpha</taxon>
        <taxon>Strongyloidea</taxon>
        <taxon>Strongylidae</taxon>
        <taxon>Cylicostephanus</taxon>
    </lineage>
</organism>
<gene>
    <name evidence="2" type="ORF">CGOC_LOCUS1514</name>
</gene>
<feature type="chain" id="PRO_5018205640" evidence="1">
    <location>
        <begin position="19"/>
        <end position="94"/>
    </location>
</feature>
<evidence type="ECO:0000313" key="2">
    <source>
        <dbReference type="EMBL" id="VDK49408.1"/>
    </source>
</evidence>
<dbReference type="Proteomes" id="UP000271889">
    <property type="component" value="Unassembled WGS sequence"/>
</dbReference>
<protein>
    <submittedName>
        <fullName evidence="2">Uncharacterized protein</fullName>
    </submittedName>
</protein>
<accession>A0A3P6S5M2</accession>
<evidence type="ECO:0000256" key="1">
    <source>
        <dbReference type="SAM" id="SignalP"/>
    </source>
</evidence>
<keyword evidence="1" id="KW-0732">Signal</keyword>
<dbReference type="OrthoDB" id="5821057at2759"/>
<proteinExistence type="predicted"/>
<reference evidence="2 3" key="1">
    <citation type="submission" date="2018-11" db="EMBL/GenBank/DDBJ databases">
        <authorList>
            <consortium name="Pathogen Informatics"/>
        </authorList>
    </citation>
    <scope>NUCLEOTIDE SEQUENCE [LARGE SCALE GENOMIC DNA]</scope>
</reference>
<dbReference type="AlphaFoldDB" id="A0A3P6S5M2"/>
<dbReference type="EMBL" id="UYRV01002871">
    <property type="protein sequence ID" value="VDK49408.1"/>
    <property type="molecule type" value="Genomic_DNA"/>
</dbReference>
<keyword evidence="3" id="KW-1185">Reference proteome</keyword>